<keyword evidence="1" id="KW-1133">Transmembrane helix</keyword>
<accession>A0A915I0Q1</accession>
<organism evidence="2 3">
    <name type="scientific">Romanomermis culicivorax</name>
    <name type="common">Nematode worm</name>
    <dbReference type="NCBI Taxonomy" id="13658"/>
    <lineage>
        <taxon>Eukaryota</taxon>
        <taxon>Metazoa</taxon>
        <taxon>Ecdysozoa</taxon>
        <taxon>Nematoda</taxon>
        <taxon>Enoplea</taxon>
        <taxon>Dorylaimia</taxon>
        <taxon>Mermithida</taxon>
        <taxon>Mermithoidea</taxon>
        <taxon>Mermithidae</taxon>
        <taxon>Romanomermis</taxon>
    </lineage>
</organism>
<keyword evidence="1" id="KW-0472">Membrane</keyword>
<dbReference type="WBParaSite" id="nRc.2.0.1.t07398-RA">
    <property type="protein sequence ID" value="nRc.2.0.1.t07398-RA"/>
    <property type="gene ID" value="nRc.2.0.1.g07398"/>
</dbReference>
<name>A0A915I0Q1_ROMCU</name>
<feature type="transmembrane region" description="Helical" evidence="1">
    <location>
        <begin position="20"/>
        <end position="42"/>
    </location>
</feature>
<keyword evidence="1" id="KW-0812">Transmembrane</keyword>
<reference evidence="3" key="1">
    <citation type="submission" date="2022-11" db="UniProtKB">
        <authorList>
            <consortium name="WormBaseParasite"/>
        </authorList>
    </citation>
    <scope>IDENTIFICATION</scope>
</reference>
<sequence length="67" mass="7811">MHFPPTRNSNQQKTFFQKKYIQNFTLSAYLLKLGISGLARYVKKVDTSLAIWLWVAGVPGKRRKIQK</sequence>
<dbReference type="Proteomes" id="UP000887565">
    <property type="component" value="Unplaced"/>
</dbReference>
<evidence type="ECO:0000313" key="3">
    <source>
        <dbReference type="WBParaSite" id="nRc.2.0.1.t07398-RA"/>
    </source>
</evidence>
<evidence type="ECO:0000313" key="2">
    <source>
        <dbReference type="Proteomes" id="UP000887565"/>
    </source>
</evidence>
<protein>
    <submittedName>
        <fullName evidence="3">Uncharacterized protein</fullName>
    </submittedName>
</protein>
<dbReference type="AlphaFoldDB" id="A0A915I0Q1"/>
<keyword evidence="2" id="KW-1185">Reference proteome</keyword>
<proteinExistence type="predicted"/>
<evidence type="ECO:0000256" key="1">
    <source>
        <dbReference type="SAM" id="Phobius"/>
    </source>
</evidence>